<reference evidence="10 11" key="1">
    <citation type="submission" date="2017-06" db="EMBL/GenBank/DDBJ databases">
        <title>Ant-infecting Ophiocordyceps genomes reveal a high diversity of potential behavioral manipulation genes and a possible major role for enterotoxins.</title>
        <authorList>
            <person name="De Bekker C."/>
            <person name="Evans H.C."/>
            <person name="Brachmann A."/>
            <person name="Hughes D.P."/>
        </authorList>
    </citation>
    <scope>NUCLEOTIDE SEQUENCE [LARGE SCALE GENOMIC DNA]</scope>
    <source>
        <strain evidence="10 11">Map64</strain>
    </source>
</reference>
<comment type="subcellular location">
    <subcellularLocation>
        <location evidence="1 8">Nucleus</location>
    </subcellularLocation>
</comment>
<keyword evidence="11" id="KW-1185">Reference proteome</keyword>
<feature type="compositionally biased region" description="Polar residues" evidence="9">
    <location>
        <begin position="42"/>
        <end position="53"/>
    </location>
</feature>
<accession>A0A2C5Y974</accession>
<evidence type="ECO:0000256" key="8">
    <source>
        <dbReference type="RuleBase" id="RU364140"/>
    </source>
</evidence>
<dbReference type="AlphaFoldDB" id="A0A2C5Y974"/>
<dbReference type="Pfam" id="PF10156">
    <property type="entry name" value="Med17"/>
    <property type="match status" value="1"/>
</dbReference>
<dbReference type="Gene3D" id="6.10.250.2620">
    <property type="match status" value="1"/>
</dbReference>
<feature type="compositionally biased region" description="Acidic residues" evidence="9">
    <location>
        <begin position="59"/>
        <end position="80"/>
    </location>
</feature>
<dbReference type="GO" id="GO:0070847">
    <property type="term" value="C:core mediator complex"/>
    <property type="evidence" value="ECO:0007669"/>
    <property type="project" value="TreeGrafter"/>
</dbReference>
<evidence type="ECO:0000256" key="5">
    <source>
        <dbReference type="ARBA" id="ARBA00023163"/>
    </source>
</evidence>
<evidence type="ECO:0000313" key="11">
    <source>
        <dbReference type="Proteomes" id="UP000226192"/>
    </source>
</evidence>
<keyword evidence="6 8" id="KW-0539">Nucleus</keyword>
<dbReference type="EMBL" id="NJET01000038">
    <property type="protein sequence ID" value="PHH63990.1"/>
    <property type="molecule type" value="Genomic_DNA"/>
</dbReference>
<evidence type="ECO:0000256" key="7">
    <source>
        <dbReference type="ARBA" id="ARBA00032014"/>
    </source>
</evidence>
<dbReference type="InterPro" id="IPR019313">
    <property type="entry name" value="Mediator_Med17"/>
</dbReference>
<dbReference type="GO" id="GO:0003712">
    <property type="term" value="F:transcription coregulator activity"/>
    <property type="evidence" value="ECO:0007669"/>
    <property type="project" value="InterPro"/>
</dbReference>
<evidence type="ECO:0000313" key="10">
    <source>
        <dbReference type="EMBL" id="PHH63990.1"/>
    </source>
</evidence>
<comment type="subunit">
    <text evidence="8">Component of the Mediator complex.</text>
</comment>
<organism evidence="10 11">
    <name type="scientific">Ophiocordyceps australis</name>
    <dbReference type="NCBI Taxonomy" id="1399860"/>
    <lineage>
        <taxon>Eukaryota</taxon>
        <taxon>Fungi</taxon>
        <taxon>Dikarya</taxon>
        <taxon>Ascomycota</taxon>
        <taxon>Pezizomycotina</taxon>
        <taxon>Sordariomycetes</taxon>
        <taxon>Hypocreomycetidae</taxon>
        <taxon>Hypocreales</taxon>
        <taxon>Ophiocordycipitaceae</taxon>
        <taxon>Ophiocordyceps</taxon>
    </lineage>
</organism>
<keyword evidence="5 8" id="KW-0804">Transcription</keyword>
<evidence type="ECO:0000256" key="9">
    <source>
        <dbReference type="SAM" id="MobiDB-lite"/>
    </source>
</evidence>
<sequence length="671" mass="73376">MAAHDSPPLSLRPFPVADKEPKKLAELIARVNGQPGGFRALSESSLRQEISTRGQDDTAAVEEEDEEMADADSEGGDDAASDAGLARLEVLKNVDMASNCALLTLDFLSLLLSKQNPSQASLTLSQQLRDMVGIGTMGADKLDDASPDASAAAAKEQAALGLTLMEITRARDAALQASRQLSREVEAEGRYWKSVMRIKRAGWSLCRVPQQRHTLAVRFGFSEAAADFRSNGLAPLRRGHSGSVHLDLGRLGGVSEAIVVTYQQHGKTVGRSVPCPSGSVAPSSALEQRVLEARNTIFAQELWHELAREARTLAAYNVGLHGSRLTCHLSPASRILIQLLPLDDCPTVPDASLPENAAAQAVAASLHLLLSYAHRYNELVRTRPIPPHMSRARAHSTTYSLLRPILARFGALSAMRSCTRYVGGLAASFRTAAFPASFVLRTPPLSPDESSQSVSAAQSLVRSLLQPHEFLLHLKLMPGVAFSVRARTFLFPITTTHYHVLLPPDSPLRHSTSPFPDGYLSLRALYEYIDMAAARSLLTHALTKLDTVDGNLDRWVVGQGALMLRDSLGTTCDIRFCVGERNLPWLPQPAKDDEAAKLRPARNLATENTLDLPPFIRLLIVYKHDNEMRPKCFNWNRNSPNCENRSFDDAFCEAVNLVTQNLRNKSRDATL</sequence>
<evidence type="ECO:0000256" key="3">
    <source>
        <dbReference type="ARBA" id="ARBA00019610"/>
    </source>
</evidence>
<comment type="caution">
    <text evidence="10">The sequence shown here is derived from an EMBL/GenBank/DDBJ whole genome shotgun (WGS) entry which is preliminary data.</text>
</comment>
<proteinExistence type="inferred from homology"/>
<evidence type="ECO:0000256" key="6">
    <source>
        <dbReference type="ARBA" id="ARBA00023242"/>
    </source>
</evidence>
<keyword evidence="8" id="KW-0010">Activator</keyword>
<feature type="region of interest" description="Disordered" evidence="9">
    <location>
        <begin position="35"/>
        <end position="80"/>
    </location>
</feature>
<gene>
    <name evidence="8" type="primary">MED17</name>
    <name evidence="10" type="ORF">CDD81_5095</name>
</gene>
<dbReference type="GO" id="GO:0006357">
    <property type="term" value="P:regulation of transcription by RNA polymerase II"/>
    <property type="evidence" value="ECO:0007669"/>
    <property type="project" value="InterPro"/>
</dbReference>
<protein>
    <recommendedName>
        <fullName evidence="3 8">Mediator of RNA polymerase II transcription subunit 17</fullName>
    </recommendedName>
    <alternativeName>
        <fullName evidence="7 8">Mediator complex subunit 17</fullName>
    </alternativeName>
</protein>
<comment type="function">
    <text evidence="8">Component of the Mediator complex, a coactivator involved in the regulated transcription of nearly all RNA polymerase II-dependent genes. Mediator functions as a bridge to convey information from gene-specific regulatory proteins to the basal RNA polymerase II transcription machinery. Mediator is recruited to promoters by direct interactions with regulatory proteins and serves as a scaffold for the assembly of a functional preinitiation complex with RNA polymerase II and the general transcription factors.</text>
</comment>
<evidence type="ECO:0000256" key="1">
    <source>
        <dbReference type="ARBA" id="ARBA00004123"/>
    </source>
</evidence>
<keyword evidence="4 8" id="KW-0805">Transcription regulation</keyword>
<comment type="similarity">
    <text evidence="2 8">Belongs to the Mediator complex subunit 17 family.</text>
</comment>
<dbReference type="GO" id="GO:0016592">
    <property type="term" value="C:mediator complex"/>
    <property type="evidence" value="ECO:0007669"/>
    <property type="project" value="InterPro"/>
</dbReference>
<evidence type="ECO:0000256" key="2">
    <source>
        <dbReference type="ARBA" id="ARBA00005635"/>
    </source>
</evidence>
<dbReference type="STRING" id="1399860.A0A2C5Y974"/>
<evidence type="ECO:0000256" key="4">
    <source>
        <dbReference type="ARBA" id="ARBA00023015"/>
    </source>
</evidence>
<dbReference type="PANTHER" id="PTHR13114">
    <property type="entry name" value="MEDIATOR OF RNA POLYMERASE II TRANSCRIPTION SUBUNIT 17"/>
    <property type="match status" value="1"/>
</dbReference>
<dbReference type="PANTHER" id="PTHR13114:SF7">
    <property type="entry name" value="MEDIATOR OF RNA POLYMERASE II TRANSCRIPTION SUBUNIT 17"/>
    <property type="match status" value="1"/>
</dbReference>
<name>A0A2C5Y974_9HYPO</name>
<dbReference type="Proteomes" id="UP000226192">
    <property type="component" value="Unassembled WGS sequence"/>
</dbReference>
<dbReference type="OrthoDB" id="5319830at2759"/>